<dbReference type="RefSeq" id="WP_190567890.1">
    <property type="nucleotide sequence ID" value="NZ_JACJQL010000016.1"/>
</dbReference>
<dbReference type="InterPro" id="IPR012327">
    <property type="entry name" value="MeTrfase_D12"/>
</dbReference>
<sequence length="293" mass="34384">MLKSPLRYPGGKSKAIKQIIEYLPESFHEYREPFVGGGSVFIYLKQKFPDLKIWINDLNTELFLFWKIAQSNLYQLVKEIRRIKDKYQYGKLLFLELTTVDVSSLSNFDRAVRFFVLNRITFSGTVESGGFSEQAFHKRFTHSSIERLEKLENILTEDIKITNLDYSQLLDSEENDIFIFLDPPYYSATKSRLYGKDGNLHTSFEHQRFATLLQQCPHRWLITYDNSPEIRANFSSAHIYEWELQYGMNNYKQSGAAKGKELFISNYEIKHNLHKMAKNQQNLQLEVDIATSL</sequence>
<dbReference type="Gene3D" id="1.10.1020.10">
    <property type="entry name" value="Adenine-specific Methyltransferase, Domain 2"/>
    <property type="match status" value="1"/>
</dbReference>
<dbReference type="Proteomes" id="UP000621307">
    <property type="component" value="Unassembled WGS sequence"/>
</dbReference>
<dbReference type="PANTHER" id="PTHR30481:SF2">
    <property type="entry name" value="SITE-SPECIFIC DNA-METHYLTRANSFERASE (ADENINE-SPECIFIC)"/>
    <property type="match status" value="1"/>
</dbReference>
<proteinExistence type="inferred from homology"/>
<dbReference type="InterPro" id="IPR012263">
    <property type="entry name" value="M_m6A_EcoRV"/>
</dbReference>
<comment type="catalytic activity">
    <reaction evidence="6">
        <text>a 2'-deoxyadenosine in DNA + S-adenosyl-L-methionine = an N(6)-methyl-2'-deoxyadenosine in DNA + S-adenosyl-L-homocysteine + H(+)</text>
        <dbReference type="Rhea" id="RHEA:15197"/>
        <dbReference type="Rhea" id="RHEA-COMP:12418"/>
        <dbReference type="Rhea" id="RHEA-COMP:12419"/>
        <dbReference type="ChEBI" id="CHEBI:15378"/>
        <dbReference type="ChEBI" id="CHEBI:57856"/>
        <dbReference type="ChEBI" id="CHEBI:59789"/>
        <dbReference type="ChEBI" id="CHEBI:90615"/>
        <dbReference type="ChEBI" id="CHEBI:90616"/>
        <dbReference type="EC" id="2.1.1.72"/>
    </reaction>
</comment>
<dbReference type="GO" id="GO:0008168">
    <property type="term" value="F:methyltransferase activity"/>
    <property type="evidence" value="ECO:0007669"/>
    <property type="project" value="UniProtKB-KW"/>
</dbReference>
<evidence type="ECO:0000256" key="1">
    <source>
        <dbReference type="ARBA" id="ARBA00006594"/>
    </source>
</evidence>
<keyword evidence="3 7" id="KW-0489">Methyltransferase</keyword>
<keyword evidence="4" id="KW-0808">Transferase</keyword>
<dbReference type="InterPro" id="IPR029063">
    <property type="entry name" value="SAM-dependent_MTases_sf"/>
</dbReference>
<evidence type="ECO:0000256" key="5">
    <source>
        <dbReference type="ARBA" id="ARBA00022691"/>
    </source>
</evidence>
<dbReference type="PRINTS" id="PR00505">
    <property type="entry name" value="D12N6MTFRASE"/>
</dbReference>
<evidence type="ECO:0000256" key="4">
    <source>
        <dbReference type="ARBA" id="ARBA00022679"/>
    </source>
</evidence>
<keyword evidence="8" id="KW-1185">Reference proteome</keyword>
<protein>
    <recommendedName>
        <fullName evidence="2">site-specific DNA-methyltransferase (adenine-specific)</fullName>
        <ecNumber evidence="2">2.1.1.72</ecNumber>
    </recommendedName>
</protein>
<evidence type="ECO:0000256" key="3">
    <source>
        <dbReference type="ARBA" id="ARBA00022603"/>
    </source>
</evidence>
<organism evidence="7 8">
    <name type="scientific">Nostoc parmelioides FACHB-3921</name>
    <dbReference type="NCBI Taxonomy" id="2692909"/>
    <lineage>
        <taxon>Bacteria</taxon>
        <taxon>Bacillati</taxon>
        <taxon>Cyanobacteriota</taxon>
        <taxon>Cyanophyceae</taxon>
        <taxon>Nostocales</taxon>
        <taxon>Nostocaceae</taxon>
        <taxon>Nostoc</taxon>
    </lineage>
</organism>
<dbReference type="InterPro" id="IPR023095">
    <property type="entry name" value="Ade_MeTrfase_dom_2"/>
</dbReference>
<dbReference type="EC" id="2.1.1.72" evidence="2"/>
<comment type="similarity">
    <text evidence="1">Belongs to the N(4)/N(6)-methyltransferase family.</text>
</comment>
<accession>A0ABR8BGT9</accession>
<keyword evidence="5" id="KW-0949">S-adenosyl-L-methionine</keyword>
<dbReference type="Pfam" id="PF02086">
    <property type="entry name" value="MethyltransfD12"/>
    <property type="match status" value="1"/>
</dbReference>
<name>A0ABR8BGT9_9NOSO</name>
<dbReference type="Gene3D" id="3.40.50.150">
    <property type="entry name" value="Vaccinia Virus protein VP39"/>
    <property type="match status" value="1"/>
</dbReference>
<evidence type="ECO:0000256" key="6">
    <source>
        <dbReference type="ARBA" id="ARBA00047942"/>
    </source>
</evidence>
<evidence type="ECO:0000313" key="7">
    <source>
        <dbReference type="EMBL" id="MBD2252292.1"/>
    </source>
</evidence>
<dbReference type="PANTHER" id="PTHR30481">
    <property type="entry name" value="DNA ADENINE METHYLASE"/>
    <property type="match status" value="1"/>
</dbReference>
<evidence type="ECO:0000313" key="8">
    <source>
        <dbReference type="Proteomes" id="UP000621307"/>
    </source>
</evidence>
<comment type="caution">
    <text evidence="7">The sequence shown here is derived from an EMBL/GenBank/DDBJ whole genome shotgun (WGS) entry which is preliminary data.</text>
</comment>
<dbReference type="PIRSF" id="PIRSF000398">
    <property type="entry name" value="M_m6A_EcoRV"/>
    <property type="match status" value="1"/>
</dbReference>
<dbReference type="SUPFAM" id="SSF53335">
    <property type="entry name" value="S-adenosyl-L-methionine-dependent methyltransferases"/>
    <property type="match status" value="1"/>
</dbReference>
<reference evidence="7 8" key="1">
    <citation type="journal article" date="2020" name="ISME J.">
        <title>Comparative genomics reveals insights into cyanobacterial evolution and habitat adaptation.</title>
        <authorList>
            <person name="Chen M.Y."/>
            <person name="Teng W.K."/>
            <person name="Zhao L."/>
            <person name="Hu C.X."/>
            <person name="Zhou Y.K."/>
            <person name="Han B.P."/>
            <person name="Song L.R."/>
            <person name="Shu W.S."/>
        </authorList>
    </citation>
    <scope>NUCLEOTIDE SEQUENCE [LARGE SCALE GENOMIC DNA]</scope>
    <source>
        <strain evidence="7 8">FACHB-3921</strain>
    </source>
</reference>
<dbReference type="GO" id="GO:0032259">
    <property type="term" value="P:methylation"/>
    <property type="evidence" value="ECO:0007669"/>
    <property type="project" value="UniProtKB-KW"/>
</dbReference>
<gene>
    <name evidence="7" type="ORF">H6G14_13390</name>
</gene>
<dbReference type="EMBL" id="JACJQL010000016">
    <property type="protein sequence ID" value="MBD2252292.1"/>
    <property type="molecule type" value="Genomic_DNA"/>
</dbReference>
<evidence type="ECO:0000256" key="2">
    <source>
        <dbReference type="ARBA" id="ARBA00011900"/>
    </source>
</evidence>